<organism evidence="3 4">
    <name type="scientific">Rothia aeria</name>
    <dbReference type="NCBI Taxonomy" id="172042"/>
    <lineage>
        <taxon>Bacteria</taxon>
        <taxon>Bacillati</taxon>
        <taxon>Actinomycetota</taxon>
        <taxon>Actinomycetes</taxon>
        <taxon>Micrococcales</taxon>
        <taxon>Micrococcaceae</taxon>
        <taxon>Rothia</taxon>
    </lineage>
</organism>
<sequence>MSSIFNRRAALGVLGASAGAFVLAACDANRSVSKGSSSSSNEPSETSPSASSATAQTDIDMSGDYKGKINFESVLEYKKSGTYEPATEEHAARNVPRPKKPEDANDKSLKGLYLSVVFAAAATQYAYNTGDYSLAEESALSESERDNYKGLEKVRLKKIREGNYWPDNVTIEYEITEPQPLLEDDRYLWSRTFKITYGKFEVEDGRVIYPKSGKGSVVAEEFIGLVSAQYVNGAWEISSHDNRRKE</sequence>
<dbReference type="InterPro" id="IPR046281">
    <property type="entry name" value="DUF6318"/>
</dbReference>
<dbReference type="EMBL" id="AP017895">
    <property type="protein sequence ID" value="BAV86411.1"/>
    <property type="molecule type" value="Genomic_DNA"/>
</dbReference>
<dbReference type="AlphaFoldDB" id="A0A2Z5QVK6"/>
<feature type="region of interest" description="Disordered" evidence="1">
    <location>
        <begin position="82"/>
        <end position="104"/>
    </location>
</feature>
<name>A0A2Z5QVK6_9MICC</name>
<feature type="compositionally biased region" description="Basic and acidic residues" evidence="1">
    <location>
        <begin position="82"/>
        <end position="92"/>
    </location>
</feature>
<dbReference type="PROSITE" id="PS51257">
    <property type="entry name" value="PROKAR_LIPOPROTEIN"/>
    <property type="match status" value="1"/>
</dbReference>
<dbReference type="RefSeq" id="WP_006887631.1">
    <property type="nucleotide sequence ID" value="NZ_CBDEQU010000079.1"/>
</dbReference>
<feature type="region of interest" description="Disordered" evidence="1">
    <location>
        <begin position="32"/>
        <end position="61"/>
    </location>
</feature>
<dbReference type="Proteomes" id="UP000250241">
    <property type="component" value="Chromosome"/>
</dbReference>
<accession>A0A2Z5QVK6</accession>
<feature type="chain" id="PRO_5039607689" evidence="2">
    <location>
        <begin position="25"/>
        <end position="246"/>
    </location>
</feature>
<reference evidence="3 4" key="1">
    <citation type="submission" date="2016-10" db="EMBL/GenBank/DDBJ databases">
        <title>Genome sequence of Rothia aeria strain JCM11412.</title>
        <authorList>
            <person name="Nambu T."/>
        </authorList>
    </citation>
    <scope>NUCLEOTIDE SEQUENCE [LARGE SCALE GENOMIC DNA]</scope>
    <source>
        <strain evidence="3 4">JCM 11412</strain>
    </source>
</reference>
<gene>
    <name evidence="3" type="ORF">RA11412_0112</name>
</gene>
<proteinExistence type="predicted"/>
<evidence type="ECO:0000313" key="3">
    <source>
        <dbReference type="EMBL" id="BAV86411.1"/>
    </source>
</evidence>
<keyword evidence="4" id="KW-1185">Reference proteome</keyword>
<feature type="signal peptide" evidence="2">
    <location>
        <begin position="1"/>
        <end position="24"/>
    </location>
</feature>
<evidence type="ECO:0000313" key="4">
    <source>
        <dbReference type="Proteomes" id="UP000250241"/>
    </source>
</evidence>
<evidence type="ECO:0000256" key="2">
    <source>
        <dbReference type="SAM" id="SignalP"/>
    </source>
</evidence>
<feature type="compositionally biased region" description="Low complexity" evidence="1">
    <location>
        <begin position="36"/>
        <end position="54"/>
    </location>
</feature>
<dbReference type="Pfam" id="PF19843">
    <property type="entry name" value="DUF6318"/>
    <property type="match status" value="1"/>
</dbReference>
<protein>
    <submittedName>
        <fullName evidence="3">Uncharacterized protein</fullName>
    </submittedName>
</protein>
<dbReference type="KEGG" id="raj:RA11412_0112"/>
<keyword evidence="2" id="KW-0732">Signal</keyword>
<evidence type="ECO:0000256" key="1">
    <source>
        <dbReference type="SAM" id="MobiDB-lite"/>
    </source>
</evidence>
<dbReference type="GeneID" id="93862151"/>